<proteinExistence type="predicted"/>
<evidence type="ECO:0000313" key="3">
    <source>
        <dbReference type="Proteomes" id="UP001054889"/>
    </source>
</evidence>
<dbReference type="Proteomes" id="UP001054889">
    <property type="component" value="Unassembled WGS sequence"/>
</dbReference>
<reference evidence="2" key="2">
    <citation type="submission" date="2021-12" db="EMBL/GenBank/DDBJ databases">
        <title>Resequencing data analysis of finger millet.</title>
        <authorList>
            <person name="Hatakeyama M."/>
            <person name="Aluri S."/>
            <person name="Balachadran M.T."/>
            <person name="Sivarajan S.R."/>
            <person name="Poveda L."/>
            <person name="Shimizu-Inatsugi R."/>
            <person name="Schlapbach R."/>
            <person name="Sreeman S.M."/>
            <person name="Shimizu K.K."/>
        </authorList>
    </citation>
    <scope>NUCLEOTIDE SEQUENCE</scope>
</reference>
<dbReference type="EMBL" id="BQKI01000003">
    <property type="protein sequence ID" value="GJM91326.1"/>
    <property type="molecule type" value="Genomic_DNA"/>
</dbReference>
<name>A0AAV5BYP3_ELECO</name>
<feature type="compositionally biased region" description="Basic residues" evidence="1">
    <location>
        <begin position="13"/>
        <end position="31"/>
    </location>
</feature>
<feature type="compositionally biased region" description="Pro residues" evidence="1">
    <location>
        <begin position="52"/>
        <end position="65"/>
    </location>
</feature>
<gene>
    <name evidence="2" type="primary">ga07689</name>
    <name evidence="2" type="ORF">PR202_ga07689</name>
</gene>
<reference evidence="2" key="1">
    <citation type="journal article" date="2018" name="DNA Res.">
        <title>Multiple hybrid de novo genome assembly of finger millet, an orphan allotetraploid crop.</title>
        <authorList>
            <person name="Hatakeyama M."/>
            <person name="Aluri S."/>
            <person name="Balachadran M.T."/>
            <person name="Sivarajan S.R."/>
            <person name="Patrignani A."/>
            <person name="Gruter S."/>
            <person name="Poveda L."/>
            <person name="Shimizu-Inatsugi R."/>
            <person name="Baeten J."/>
            <person name="Francoijs K.J."/>
            <person name="Nataraja K.N."/>
            <person name="Reddy Y.A.N."/>
            <person name="Phadnis S."/>
            <person name="Ravikumar R.L."/>
            <person name="Schlapbach R."/>
            <person name="Sreeman S.M."/>
            <person name="Shimizu K.K."/>
        </authorList>
    </citation>
    <scope>NUCLEOTIDE SEQUENCE</scope>
</reference>
<feature type="region of interest" description="Disordered" evidence="1">
    <location>
        <begin position="1"/>
        <end position="187"/>
    </location>
</feature>
<protein>
    <submittedName>
        <fullName evidence="2">Uncharacterized protein</fullName>
    </submittedName>
</protein>
<evidence type="ECO:0000256" key="1">
    <source>
        <dbReference type="SAM" id="MobiDB-lite"/>
    </source>
</evidence>
<dbReference type="AlphaFoldDB" id="A0AAV5BYP3"/>
<keyword evidence="3" id="KW-1185">Reference proteome</keyword>
<accession>A0AAV5BYP3</accession>
<evidence type="ECO:0000313" key="2">
    <source>
        <dbReference type="EMBL" id="GJM91326.1"/>
    </source>
</evidence>
<comment type="caution">
    <text evidence="2">The sequence shown here is derived from an EMBL/GenBank/DDBJ whole genome shotgun (WGS) entry which is preliminary data.</text>
</comment>
<sequence>MSRAAADGPPHRRDPRRRRRPAPPGSRRRFRRLDAATRLRTSPTTPQTSGRPPAPPLPSPSPARPPSKSSGLENRGGPAATLPEVPTPSPPVAPASWQPGNSSLSGSGTQLCRRATADTTTRQAGQSPVLRGRHKIQTPPRGTPRSAARGWRRSRPSPRTPTPSCRRRGTPQLKLRSGPKQLDRVEPVRLEAKRAAGEGGIKGVRPPPVVLKPPPSIAMPAVCGAGSTWDILASFAPDEKERAPASRSRSAF</sequence>
<organism evidence="2 3">
    <name type="scientific">Eleusine coracana subsp. coracana</name>
    <dbReference type="NCBI Taxonomy" id="191504"/>
    <lineage>
        <taxon>Eukaryota</taxon>
        <taxon>Viridiplantae</taxon>
        <taxon>Streptophyta</taxon>
        <taxon>Embryophyta</taxon>
        <taxon>Tracheophyta</taxon>
        <taxon>Spermatophyta</taxon>
        <taxon>Magnoliopsida</taxon>
        <taxon>Liliopsida</taxon>
        <taxon>Poales</taxon>
        <taxon>Poaceae</taxon>
        <taxon>PACMAD clade</taxon>
        <taxon>Chloridoideae</taxon>
        <taxon>Cynodonteae</taxon>
        <taxon>Eleusininae</taxon>
        <taxon>Eleusine</taxon>
    </lineage>
</organism>
<feature type="compositionally biased region" description="Polar residues" evidence="1">
    <location>
        <begin position="98"/>
        <end position="110"/>
    </location>
</feature>
<feature type="compositionally biased region" description="Low complexity" evidence="1">
    <location>
        <begin position="113"/>
        <end position="124"/>
    </location>
</feature>